<dbReference type="PROSITE" id="PS50835">
    <property type="entry name" value="IG_LIKE"/>
    <property type="match status" value="1"/>
</dbReference>
<proteinExistence type="predicted"/>
<evidence type="ECO:0000256" key="1">
    <source>
        <dbReference type="SAM" id="MobiDB-lite"/>
    </source>
</evidence>
<feature type="compositionally biased region" description="Basic and acidic residues" evidence="1">
    <location>
        <begin position="21"/>
        <end position="32"/>
    </location>
</feature>
<organism evidence="2 3">
    <name type="scientific">Sarcoptes scabiei</name>
    <name type="common">Itch mite</name>
    <name type="synonym">Acarus scabiei</name>
    <dbReference type="NCBI Taxonomy" id="52283"/>
    <lineage>
        <taxon>Eukaryota</taxon>
        <taxon>Metazoa</taxon>
        <taxon>Ecdysozoa</taxon>
        <taxon>Arthropoda</taxon>
        <taxon>Chelicerata</taxon>
        <taxon>Arachnida</taxon>
        <taxon>Acari</taxon>
        <taxon>Acariformes</taxon>
        <taxon>Sarcoptiformes</taxon>
        <taxon>Astigmata</taxon>
        <taxon>Psoroptidia</taxon>
        <taxon>Sarcoptoidea</taxon>
        <taxon>Sarcoptidae</taxon>
        <taxon>Sarcoptinae</taxon>
        <taxon>Sarcoptes</taxon>
    </lineage>
</organism>
<dbReference type="Proteomes" id="UP000616769">
    <property type="component" value="Unassembled WGS sequence"/>
</dbReference>
<dbReference type="AlphaFoldDB" id="A0A132AMD1"/>
<name>A0A132AMD1_SARSC</name>
<feature type="compositionally biased region" description="Polar residues" evidence="1">
    <location>
        <begin position="205"/>
        <end position="224"/>
    </location>
</feature>
<dbReference type="InterPro" id="IPR007110">
    <property type="entry name" value="Ig-like_dom"/>
</dbReference>
<accession>A0A132AMD1</accession>
<protein>
    <submittedName>
        <fullName evidence="2">Uncharacterized protein</fullName>
    </submittedName>
</protein>
<feature type="region of interest" description="Disordered" evidence="1">
    <location>
        <begin position="179"/>
        <end position="235"/>
    </location>
</feature>
<reference evidence="2 3" key="1">
    <citation type="journal article" date="2015" name="Parasit. Vectors">
        <title>Draft genome of the scabies mite.</title>
        <authorList>
            <person name="Rider S.D.Jr."/>
            <person name="Morgan M.S."/>
            <person name="Arlian L.G."/>
        </authorList>
    </citation>
    <scope>NUCLEOTIDE SEQUENCE [LARGE SCALE GENOMIC DNA]</scope>
    <source>
        <strain evidence="2">Arlian Lab</strain>
    </source>
</reference>
<evidence type="ECO:0000313" key="2">
    <source>
        <dbReference type="EMBL" id="KPM11640.1"/>
    </source>
</evidence>
<sequence>MIYAPDDDYDQNGGNGSNKTVDGDHLDHREIDSNEIDTNYYVTDDDSEYFDEENDDYDEPYENDFGLEFNFEQRKVYFPEAGLDLIDSKKFSSMDSNISQDSGIKLIDNTQTWEDNWFFKKNKENKSYNQYHLNSDIHFGYMALALSEPVPMLIPNPSPIINPMLGDCEIDQVSDLSEHNSETGSVIFSSDDEGDQKETVDEENISNIEKTRANQQQSNQTDLIETNHSDDRRAKSKTVYIANQNKTATNQRNDRSFSSSSSKTKALLERSRWNKIKVPEFVPNELRTICSSIPNSHFDDLDCIPNLIMKPGSAKIHSGIVAQFCCKANGLMPMNFAWFKDGHLIAASDDSRTPEELENNRFGRLFFGVRFTHRLALRID</sequence>
<dbReference type="EMBL" id="JXLN01017638">
    <property type="protein sequence ID" value="KPM11640.1"/>
    <property type="molecule type" value="Genomic_DNA"/>
</dbReference>
<dbReference type="VEuPathDB" id="VectorBase:SSCA010464"/>
<comment type="caution">
    <text evidence="2">The sequence shown here is derived from an EMBL/GenBank/DDBJ whole genome shotgun (WGS) entry which is preliminary data.</text>
</comment>
<gene>
    <name evidence="2" type="ORF">QR98_0102130</name>
</gene>
<dbReference type="OrthoDB" id="6506806at2759"/>
<feature type="region of interest" description="Disordered" evidence="1">
    <location>
        <begin position="1"/>
        <end position="37"/>
    </location>
</feature>
<feature type="compositionally biased region" description="Acidic residues" evidence="1">
    <location>
        <begin position="190"/>
        <end position="204"/>
    </location>
</feature>
<evidence type="ECO:0000313" key="3">
    <source>
        <dbReference type="Proteomes" id="UP000616769"/>
    </source>
</evidence>
<feature type="compositionally biased region" description="Acidic residues" evidence="1">
    <location>
        <begin position="1"/>
        <end position="10"/>
    </location>
</feature>